<reference evidence="1" key="1">
    <citation type="submission" date="2021-02" db="EMBL/GenBank/DDBJ databases">
        <authorList>
            <person name="Nowell W R."/>
        </authorList>
    </citation>
    <scope>NUCLEOTIDE SEQUENCE</scope>
</reference>
<organism evidence="1 4">
    <name type="scientific">Rotaria magnacalcarata</name>
    <dbReference type="NCBI Taxonomy" id="392030"/>
    <lineage>
        <taxon>Eukaryota</taxon>
        <taxon>Metazoa</taxon>
        <taxon>Spiralia</taxon>
        <taxon>Gnathifera</taxon>
        <taxon>Rotifera</taxon>
        <taxon>Eurotatoria</taxon>
        <taxon>Bdelloidea</taxon>
        <taxon>Philodinida</taxon>
        <taxon>Philodinidae</taxon>
        <taxon>Rotaria</taxon>
    </lineage>
</organism>
<evidence type="ECO:0000313" key="4">
    <source>
        <dbReference type="Proteomes" id="UP000676336"/>
    </source>
</evidence>
<gene>
    <name evidence="3" type="ORF">BYL167_LOCUS45267</name>
    <name evidence="2" type="ORF">GIL414_LOCUS39787</name>
    <name evidence="1" type="ORF">SMN809_LOCUS35274</name>
</gene>
<dbReference type="AlphaFoldDB" id="A0A8S2XPQ3"/>
<accession>A0A8S2XPQ3</accession>
<dbReference type="Proteomes" id="UP000676336">
    <property type="component" value="Unassembled WGS sequence"/>
</dbReference>
<dbReference type="EMBL" id="CAJOBH010125066">
    <property type="protein sequence ID" value="CAF4730945.1"/>
    <property type="molecule type" value="Genomic_DNA"/>
</dbReference>
<sequence length="58" mass="6631">MNHPDTSQVRRLSFCRQLSDVLKFKRRSLGSISKDPISPSSKTTLRLPVSSSSFFWNC</sequence>
<proteinExistence type="predicted"/>
<comment type="caution">
    <text evidence="1">The sequence shown here is derived from an EMBL/GenBank/DDBJ whole genome shotgun (WGS) entry which is preliminary data.</text>
</comment>
<evidence type="ECO:0000313" key="3">
    <source>
        <dbReference type="EMBL" id="CAF4730945.1"/>
    </source>
</evidence>
<evidence type="ECO:0000313" key="2">
    <source>
        <dbReference type="EMBL" id="CAF4621290.1"/>
    </source>
</evidence>
<dbReference type="Proteomes" id="UP000681967">
    <property type="component" value="Unassembled WGS sequence"/>
</dbReference>
<dbReference type="EMBL" id="CAJOBJ010108774">
    <property type="protein sequence ID" value="CAF4621290.1"/>
    <property type="molecule type" value="Genomic_DNA"/>
</dbReference>
<feature type="non-terminal residue" evidence="1">
    <location>
        <position position="58"/>
    </location>
</feature>
<evidence type="ECO:0000313" key="1">
    <source>
        <dbReference type="EMBL" id="CAF4509119.1"/>
    </source>
</evidence>
<dbReference type="EMBL" id="CAJOBI010083690">
    <property type="protein sequence ID" value="CAF4509119.1"/>
    <property type="molecule type" value="Genomic_DNA"/>
</dbReference>
<protein>
    <submittedName>
        <fullName evidence="1">Uncharacterized protein</fullName>
    </submittedName>
</protein>
<name>A0A8S2XPQ3_9BILA</name>
<dbReference type="Proteomes" id="UP000681720">
    <property type="component" value="Unassembled WGS sequence"/>
</dbReference>